<feature type="transmembrane region" description="Helical" evidence="1">
    <location>
        <begin position="168"/>
        <end position="186"/>
    </location>
</feature>
<protein>
    <submittedName>
        <fullName evidence="2">Uncharacterized protein</fullName>
    </submittedName>
</protein>
<feature type="transmembrane region" description="Helical" evidence="1">
    <location>
        <begin position="82"/>
        <end position="104"/>
    </location>
</feature>
<evidence type="ECO:0000256" key="1">
    <source>
        <dbReference type="SAM" id="Phobius"/>
    </source>
</evidence>
<accession>A0A9P4R6C4</accession>
<keyword evidence="1" id="KW-0472">Membrane</keyword>
<gene>
    <name evidence="2" type="ORF">EJ04DRAFT_510082</name>
</gene>
<dbReference type="Proteomes" id="UP000799444">
    <property type="component" value="Unassembled WGS sequence"/>
</dbReference>
<dbReference type="EMBL" id="ML996114">
    <property type="protein sequence ID" value="KAF2737633.1"/>
    <property type="molecule type" value="Genomic_DNA"/>
</dbReference>
<reference evidence="2" key="1">
    <citation type="journal article" date="2020" name="Stud. Mycol.">
        <title>101 Dothideomycetes genomes: a test case for predicting lifestyles and emergence of pathogens.</title>
        <authorList>
            <person name="Haridas S."/>
            <person name="Albert R."/>
            <person name="Binder M."/>
            <person name="Bloem J."/>
            <person name="Labutti K."/>
            <person name="Salamov A."/>
            <person name="Andreopoulos B."/>
            <person name="Baker S."/>
            <person name="Barry K."/>
            <person name="Bills G."/>
            <person name="Bluhm B."/>
            <person name="Cannon C."/>
            <person name="Castanera R."/>
            <person name="Culley D."/>
            <person name="Daum C."/>
            <person name="Ezra D."/>
            <person name="Gonzalez J."/>
            <person name="Henrissat B."/>
            <person name="Kuo A."/>
            <person name="Liang C."/>
            <person name="Lipzen A."/>
            <person name="Lutzoni F."/>
            <person name="Magnuson J."/>
            <person name="Mondo S."/>
            <person name="Nolan M."/>
            <person name="Ohm R."/>
            <person name="Pangilinan J."/>
            <person name="Park H.-J."/>
            <person name="Ramirez L."/>
            <person name="Alfaro M."/>
            <person name="Sun H."/>
            <person name="Tritt A."/>
            <person name="Yoshinaga Y."/>
            <person name="Zwiers L.-H."/>
            <person name="Turgeon B."/>
            <person name="Goodwin S."/>
            <person name="Spatafora J."/>
            <person name="Crous P."/>
            <person name="Grigoriev I."/>
        </authorList>
    </citation>
    <scope>NUCLEOTIDE SEQUENCE</scope>
    <source>
        <strain evidence="2">CBS 125425</strain>
    </source>
</reference>
<dbReference type="AlphaFoldDB" id="A0A9P4R6C4"/>
<comment type="caution">
    <text evidence="2">The sequence shown here is derived from an EMBL/GenBank/DDBJ whole genome shotgun (WGS) entry which is preliminary data.</text>
</comment>
<evidence type="ECO:0000313" key="2">
    <source>
        <dbReference type="EMBL" id="KAF2737633.1"/>
    </source>
</evidence>
<evidence type="ECO:0000313" key="3">
    <source>
        <dbReference type="Proteomes" id="UP000799444"/>
    </source>
</evidence>
<feature type="transmembrane region" description="Helical" evidence="1">
    <location>
        <begin position="125"/>
        <end position="148"/>
    </location>
</feature>
<proteinExistence type="predicted"/>
<feature type="transmembrane region" description="Helical" evidence="1">
    <location>
        <begin position="12"/>
        <end position="37"/>
    </location>
</feature>
<name>A0A9P4R6C4_9PLEO</name>
<sequence length="378" mass="43281">MRSLSNVPARALSPGAGVLGFDIAASAVIIACTGICIHHRWKLETRARTLHVGMILLSTWCFFNFIDVVVHYAKAQVTYDYILSDCFFALLKVLSDIFVLWGMLKITSRLNTLRGKDEIRVIRCVGLLLWIVGIYHICLRFALAISWLYLTDTTKVNQIAKAKNGFEIAFQALQFIIYGVTTWLYFPELDYRKERASLTLAYIFLSIRSFCEIVIVGQLDRHPSSLQEILRARNVCYHLFSAFFSLSVIRSIPYDIDFDPLYRKETDAIAFVRNFVLRTLKDTTKEGKKTAKGLDEIFDMAEKNKSDDKEVKMEVQRLKKEFEGWEPIHIWDGEEKGDRHEDVTPSVSRHVRVNGTVKRASIFSGFGGKSLEPKREAS</sequence>
<organism evidence="2 3">
    <name type="scientific">Polyplosphaeria fusca</name>
    <dbReference type="NCBI Taxonomy" id="682080"/>
    <lineage>
        <taxon>Eukaryota</taxon>
        <taxon>Fungi</taxon>
        <taxon>Dikarya</taxon>
        <taxon>Ascomycota</taxon>
        <taxon>Pezizomycotina</taxon>
        <taxon>Dothideomycetes</taxon>
        <taxon>Pleosporomycetidae</taxon>
        <taxon>Pleosporales</taxon>
        <taxon>Tetraplosphaeriaceae</taxon>
        <taxon>Polyplosphaeria</taxon>
    </lineage>
</organism>
<dbReference type="OrthoDB" id="5383650at2759"/>
<keyword evidence="1" id="KW-0812">Transmembrane</keyword>
<keyword evidence="3" id="KW-1185">Reference proteome</keyword>
<feature type="transmembrane region" description="Helical" evidence="1">
    <location>
        <begin position="49"/>
        <end position="70"/>
    </location>
</feature>
<keyword evidence="1" id="KW-1133">Transmembrane helix</keyword>